<accession>A0A127Z409</accession>
<dbReference type="InterPro" id="IPR028364">
    <property type="entry name" value="Ribosomal_uL1/biogenesis"/>
</dbReference>
<keyword evidence="3" id="KW-0597">Phosphoprotein</keyword>
<keyword evidence="4" id="KW-0832">Ubl conjugation</keyword>
<evidence type="ECO:0000256" key="10">
    <source>
        <dbReference type="ARBA" id="ARBA00070787"/>
    </source>
</evidence>
<dbReference type="InterPro" id="IPR023674">
    <property type="entry name" value="Ribosomal_uL1-like"/>
</dbReference>
<keyword evidence="7" id="KW-0539">Nucleus</keyword>
<protein>
    <recommendedName>
        <fullName evidence="10">Ribosomal L1 domain-containing protein 1</fullName>
    </recommendedName>
</protein>
<feature type="compositionally biased region" description="Basic and acidic residues" evidence="11">
    <location>
        <begin position="289"/>
        <end position="304"/>
    </location>
</feature>
<feature type="region of interest" description="Disordered" evidence="11">
    <location>
        <begin position="283"/>
        <end position="368"/>
    </location>
</feature>
<reference evidence="12" key="1">
    <citation type="submission" date="2014-06" db="EMBL/GenBank/DDBJ databases">
        <authorList>
            <person name="Ju J."/>
            <person name="Zhang J."/>
        </authorList>
    </citation>
    <scope>NUCLEOTIDE SEQUENCE</scope>
    <source>
        <strain evidence="12">SscI8</strain>
    </source>
</reference>
<dbReference type="OrthoDB" id="10251727at2759"/>
<feature type="compositionally biased region" description="Basic and acidic residues" evidence="11">
    <location>
        <begin position="313"/>
        <end position="323"/>
    </location>
</feature>
<keyword evidence="5" id="KW-0007">Acetylation</keyword>
<dbReference type="Pfam" id="PF00687">
    <property type="entry name" value="Ribosomal_L1"/>
    <property type="match status" value="1"/>
</dbReference>
<evidence type="ECO:0000313" key="12">
    <source>
        <dbReference type="EMBL" id="CDR88619.1"/>
    </source>
</evidence>
<dbReference type="Gene3D" id="3.40.50.790">
    <property type="match status" value="1"/>
</dbReference>
<name>A0A127Z409_9BASI</name>
<proteinExistence type="inferred from homology"/>
<evidence type="ECO:0000256" key="6">
    <source>
        <dbReference type="ARBA" id="ARBA00023054"/>
    </source>
</evidence>
<evidence type="ECO:0000256" key="2">
    <source>
        <dbReference type="ARBA" id="ARBA00022499"/>
    </source>
</evidence>
<evidence type="ECO:0000256" key="3">
    <source>
        <dbReference type="ARBA" id="ARBA00022553"/>
    </source>
</evidence>
<comment type="function">
    <text evidence="8">Regulates cellular senescence through inhibition of PTEN translation. Acts as a pro-apoptotic regulator in response to DNA damage.</text>
</comment>
<evidence type="ECO:0000256" key="5">
    <source>
        <dbReference type="ARBA" id="ARBA00022990"/>
    </source>
</evidence>
<dbReference type="SUPFAM" id="SSF56808">
    <property type="entry name" value="Ribosomal protein L1"/>
    <property type="match status" value="1"/>
</dbReference>
<comment type="subcellular location">
    <subcellularLocation>
        <location evidence="1">Nucleus</location>
        <location evidence="1">Nucleolus</location>
    </subcellularLocation>
</comment>
<evidence type="ECO:0000256" key="9">
    <source>
        <dbReference type="ARBA" id="ARBA00061550"/>
    </source>
</evidence>
<keyword evidence="2" id="KW-1017">Isopeptide bond</keyword>
<feature type="compositionally biased region" description="Low complexity" evidence="11">
    <location>
        <begin position="332"/>
        <end position="347"/>
    </location>
</feature>
<gene>
    <name evidence="12" type="ORF">SPSC_05223</name>
</gene>
<dbReference type="FunFam" id="3.40.50.790:FF:000004">
    <property type="entry name" value="Ribosomal L1 domain-containing 1-like 1"/>
    <property type="match status" value="1"/>
</dbReference>
<evidence type="ECO:0000256" key="1">
    <source>
        <dbReference type="ARBA" id="ARBA00004604"/>
    </source>
</evidence>
<comment type="similarity">
    <text evidence="9">Belongs to the universal ribosomal protein uL1 family. Highly divergent.</text>
</comment>
<keyword evidence="6" id="KW-0175">Coiled coil</keyword>
<evidence type="ECO:0000256" key="7">
    <source>
        <dbReference type="ARBA" id="ARBA00023242"/>
    </source>
</evidence>
<dbReference type="GO" id="GO:0005730">
    <property type="term" value="C:nucleolus"/>
    <property type="evidence" value="ECO:0007669"/>
    <property type="project" value="UniProtKB-SubCell"/>
</dbReference>
<dbReference type="AlphaFoldDB" id="A0A127Z409"/>
<dbReference type="EMBL" id="LK056685">
    <property type="protein sequence ID" value="CDR88619.1"/>
    <property type="molecule type" value="Genomic_DNA"/>
</dbReference>
<organism evidence="12">
    <name type="scientific">Sporisorium scitamineum</name>
    <dbReference type="NCBI Taxonomy" id="49012"/>
    <lineage>
        <taxon>Eukaryota</taxon>
        <taxon>Fungi</taxon>
        <taxon>Dikarya</taxon>
        <taxon>Basidiomycota</taxon>
        <taxon>Ustilaginomycotina</taxon>
        <taxon>Ustilaginomycetes</taxon>
        <taxon>Ustilaginales</taxon>
        <taxon>Ustilaginaceae</taxon>
        <taxon>Sporisorium</taxon>
    </lineage>
</organism>
<evidence type="ECO:0000256" key="11">
    <source>
        <dbReference type="SAM" id="MobiDB-lite"/>
    </source>
</evidence>
<dbReference type="InterPro" id="IPR016095">
    <property type="entry name" value="Ribosomal_uL1_3-a/b-sand"/>
</dbReference>
<evidence type="ECO:0000256" key="8">
    <source>
        <dbReference type="ARBA" id="ARBA00054167"/>
    </source>
</evidence>
<evidence type="ECO:0000256" key="4">
    <source>
        <dbReference type="ARBA" id="ARBA00022843"/>
    </source>
</evidence>
<sequence>MPSKTKTAAPAAAEKPIIATPSSSQIGVSNSNIDQAQLLKAFRALSAHVSRRSTNTSGNLPLDGPSGNLRDPSNTVYLQITLNTLSPSSHIKPVRINVPHALHTPEQVSVCLLVKDPQREYKDLLVEKKVKCISRVVGVSKLKGKFKPFDARRALVQDHDLFLADARIVPNLPNLCGKVFFDAKKNPITVNLKKGDSLKTELEAAIKATTFLQNKGSCNTIKVGYMASHTPEQLAENVVAALPAVLSRIKGGWENVHNIDVKTGNSAALPVWNKKLGVKTHVTPSSTKRGVEEVDREVEKETPKKVAKSPVKKVQEEKEEKVKSPSPRKTRSAAAAKASAAIESAATPVKGTPKKTASSVSRSARKVK</sequence>